<reference evidence="1 2" key="1">
    <citation type="submission" date="2020-04" db="EMBL/GenBank/DDBJ databases">
        <title>A Flavivirga sp. nov.</title>
        <authorList>
            <person name="Sun X."/>
        </authorList>
    </citation>
    <scope>NUCLEOTIDE SEQUENCE [LARGE SCALE GENOMIC DNA]</scope>
    <source>
        <strain evidence="1 2">Y03</strain>
    </source>
</reference>
<organism evidence="1 2">
    <name type="scientific">Flavivirga algicola</name>
    <dbReference type="NCBI Taxonomy" id="2729136"/>
    <lineage>
        <taxon>Bacteria</taxon>
        <taxon>Pseudomonadati</taxon>
        <taxon>Bacteroidota</taxon>
        <taxon>Flavobacteriia</taxon>
        <taxon>Flavobacteriales</taxon>
        <taxon>Flavobacteriaceae</taxon>
        <taxon>Flavivirga</taxon>
    </lineage>
</organism>
<comment type="caution">
    <text evidence="1">The sequence shown here is derived from an EMBL/GenBank/DDBJ whole genome shotgun (WGS) entry which is preliminary data.</text>
</comment>
<dbReference type="RefSeq" id="WP_169677300.1">
    <property type="nucleotide sequence ID" value="NZ_JABBHF010000017.1"/>
</dbReference>
<evidence type="ECO:0000313" key="1">
    <source>
        <dbReference type="EMBL" id="NMH89897.1"/>
    </source>
</evidence>
<dbReference type="EMBL" id="JABBHF010000017">
    <property type="protein sequence ID" value="NMH89897.1"/>
    <property type="molecule type" value="Genomic_DNA"/>
</dbReference>
<dbReference type="Proteomes" id="UP000746690">
    <property type="component" value="Unassembled WGS sequence"/>
</dbReference>
<protein>
    <submittedName>
        <fullName evidence="1">Uncharacterized protein</fullName>
    </submittedName>
</protein>
<gene>
    <name evidence="1" type="ORF">HHX25_20530</name>
</gene>
<proteinExistence type="predicted"/>
<sequence length="45" mass="4987">MKKNKKQIIKSLGDFSKFKLNNSKLVIGGTDDPIDRKKLKVPSAG</sequence>
<evidence type="ECO:0000313" key="2">
    <source>
        <dbReference type="Proteomes" id="UP000746690"/>
    </source>
</evidence>
<accession>A0ABX1S234</accession>
<name>A0ABX1S234_9FLAO</name>
<keyword evidence="2" id="KW-1185">Reference proteome</keyword>